<organism evidence="1 2">
    <name type="scientific">Moraxella cuniculi DSM 21768</name>
    <dbReference type="NCBI Taxonomy" id="1122245"/>
    <lineage>
        <taxon>Bacteria</taxon>
        <taxon>Pseudomonadati</taxon>
        <taxon>Pseudomonadota</taxon>
        <taxon>Gammaproteobacteria</taxon>
        <taxon>Moraxellales</taxon>
        <taxon>Moraxellaceae</taxon>
        <taxon>Moraxella</taxon>
    </lineage>
</organism>
<evidence type="ECO:0000313" key="1">
    <source>
        <dbReference type="EMBL" id="SIR75579.1"/>
    </source>
</evidence>
<accession>A0A1N7DI63</accession>
<gene>
    <name evidence="1" type="ORF">SAMN02745664_101289</name>
</gene>
<dbReference type="InterPro" id="IPR019289">
    <property type="entry name" value="Phage_tail_E/E"/>
</dbReference>
<dbReference type="AlphaFoldDB" id="A0A1N7DI63"/>
<dbReference type="Pfam" id="PF10109">
    <property type="entry name" value="Phage_TAC_7"/>
    <property type="match status" value="1"/>
</dbReference>
<evidence type="ECO:0000313" key="2">
    <source>
        <dbReference type="Proteomes" id="UP000187495"/>
    </source>
</evidence>
<keyword evidence="2" id="KW-1185">Reference proteome</keyword>
<name>A0A1N7DI63_9GAMM</name>
<proteinExistence type="predicted"/>
<protein>
    <submittedName>
        <fullName evidence="1">Phage tail assembly chaperone protein, E, or 41 or 14</fullName>
    </submittedName>
</protein>
<dbReference type="Proteomes" id="UP000187495">
    <property type="component" value="Unassembled WGS sequence"/>
</dbReference>
<dbReference type="RefSeq" id="WP_076554454.1">
    <property type="nucleotide sequence ID" value="NZ_FTNU01000001.1"/>
</dbReference>
<dbReference type="EMBL" id="FTNU01000001">
    <property type="protein sequence ID" value="SIR75579.1"/>
    <property type="molecule type" value="Genomic_DNA"/>
</dbReference>
<sequence>MSNQNQNTANPAHLVQEQLGTHIAIALKYPFKNGLGETVSELKMRRAKVGDLRAVGQLKNEIEQELALFARLTSLVPEDLDLLDQVDYKQIQDAFRKFSER</sequence>
<reference evidence="2" key="1">
    <citation type="submission" date="2017-01" db="EMBL/GenBank/DDBJ databases">
        <authorList>
            <person name="Varghese N."/>
            <person name="Submissions S."/>
        </authorList>
    </citation>
    <scope>NUCLEOTIDE SEQUENCE [LARGE SCALE GENOMIC DNA]</scope>
    <source>
        <strain evidence="2">DSM 21768</strain>
    </source>
</reference>
<dbReference type="STRING" id="34061.B0189_01750"/>